<organism evidence="1 2">
    <name type="scientific">Oryza meyeriana var. granulata</name>
    <dbReference type="NCBI Taxonomy" id="110450"/>
    <lineage>
        <taxon>Eukaryota</taxon>
        <taxon>Viridiplantae</taxon>
        <taxon>Streptophyta</taxon>
        <taxon>Embryophyta</taxon>
        <taxon>Tracheophyta</taxon>
        <taxon>Spermatophyta</taxon>
        <taxon>Magnoliopsida</taxon>
        <taxon>Liliopsida</taxon>
        <taxon>Poales</taxon>
        <taxon>Poaceae</taxon>
        <taxon>BOP clade</taxon>
        <taxon>Oryzoideae</taxon>
        <taxon>Oryzeae</taxon>
        <taxon>Oryzinae</taxon>
        <taxon>Oryza</taxon>
        <taxon>Oryza meyeriana</taxon>
    </lineage>
</organism>
<evidence type="ECO:0000313" key="2">
    <source>
        <dbReference type="Proteomes" id="UP000479710"/>
    </source>
</evidence>
<dbReference type="EMBL" id="SPHZ02000003">
    <property type="protein sequence ID" value="KAF0926451.1"/>
    <property type="molecule type" value="Genomic_DNA"/>
</dbReference>
<sequence length="100" mass="11369">MVANTNRQFAAYKESSEQQFETYKERQDKQYDDIKSMLLSMQGAAHGRLQRTDKTTIGVDGLALGTIYEVLIDVVLDKNVAFPRPLYKATNTNGEDEYVD</sequence>
<proteinExistence type="predicted"/>
<dbReference type="AlphaFoldDB" id="A0A6G1EP97"/>
<dbReference type="Proteomes" id="UP000479710">
    <property type="component" value="Unassembled WGS sequence"/>
</dbReference>
<accession>A0A6G1EP97</accession>
<comment type="caution">
    <text evidence="1">The sequence shown here is derived from an EMBL/GenBank/DDBJ whole genome shotgun (WGS) entry which is preliminary data.</text>
</comment>
<gene>
    <name evidence="1" type="ORF">E2562_025296</name>
</gene>
<name>A0A6G1EP97_9ORYZ</name>
<reference evidence="1 2" key="1">
    <citation type="submission" date="2019-11" db="EMBL/GenBank/DDBJ databases">
        <title>Whole genome sequence of Oryza granulata.</title>
        <authorList>
            <person name="Li W."/>
        </authorList>
    </citation>
    <scope>NUCLEOTIDE SEQUENCE [LARGE SCALE GENOMIC DNA]</scope>
    <source>
        <strain evidence="2">cv. Menghai</strain>
        <tissue evidence="1">Leaf</tissue>
    </source>
</reference>
<keyword evidence="2" id="KW-1185">Reference proteome</keyword>
<evidence type="ECO:0000313" key="1">
    <source>
        <dbReference type="EMBL" id="KAF0926451.1"/>
    </source>
</evidence>
<protein>
    <submittedName>
        <fullName evidence="1">Uncharacterized protein</fullName>
    </submittedName>
</protein>